<dbReference type="EMBL" id="ACFU01000011">
    <property type="protein sequence ID" value="EEF13932.1"/>
    <property type="molecule type" value="Genomic_DNA"/>
</dbReference>
<keyword evidence="2" id="KW-1185">Reference proteome</keyword>
<dbReference type="Proteomes" id="UP000003082">
    <property type="component" value="Unassembled WGS sequence"/>
</dbReference>
<evidence type="ECO:0000313" key="2">
    <source>
        <dbReference type="Proteomes" id="UP000003082"/>
    </source>
</evidence>
<comment type="caution">
    <text evidence="1">The sequence shown here is derived from an EMBL/GenBank/DDBJ whole genome shotgun (WGS) entry which is preliminary data.</text>
</comment>
<dbReference type="AlphaFoldDB" id="B9D213"/>
<reference evidence="1 2" key="1">
    <citation type="submission" date="2008-08" db="EMBL/GenBank/DDBJ databases">
        <authorList>
            <person name="Madupu R."/>
            <person name="Durkin A.S."/>
            <person name="Torralba M."/>
            <person name="Methe B."/>
            <person name="Sutton G.G."/>
            <person name="Strausberg R.L."/>
            <person name="Nelson K.E."/>
        </authorList>
    </citation>
    <scope>NUCLEOTIDE SEQUENCE [LARGE SCALE GENOMIC DNA]</scope>
    <source>
        <strain evidence="1 2">RM3267</strain>
    </source>
</reference>
<accession>B9D213</accession>
<gene>
    <name evidence="1" type="ORF">CAMRE0001_0889</name>
</gene>
<proteinExistence type="predicted"/>
<evidence type="ECO:0000313" key="1">
    <source>
        <dbReference type="EMBL" id="EEF13932.1"/>
    </source>
</evidence>
<name>B9D213_CAMRE</name>
<organism evidence="1 2">
    <name type="scientific">Campylobacter rectus RM3267</name>
    <dbReference type="NCBI Taxonomy" id="553218"/>
    <lineage>
        <taxon>Bacteria</taxon>
        <taxon>Pseudomonadati</taxon>
        <taxon>Campylobacterota</taxon>
        <taxon>Epsilonproteobacteria</taxon>
        <taxon>Campylobacterales</taxon>
        <taxon>Campylobacteraceae</taxon>
        <taxon>Campylobacter</taxon>
    </lineage>
</organism>
<protein>
    <submittedName>
        <fullName evidence="1">Uncharacterized protein</fullName>
    </submittedName>
</protein>
<sequence>MAEIIVNGRNFGMLHYKNRSANENLTNGKRAFCRPLARLKA</sequence>